<evidence type="ECO:0000313" key="2">
    <source>
        <dbReference type="Proteomes" id="UP000886818"/>
    </source>
</evidence>
<organism evidence="1 2">
    <name type="scientific">Crassaminicella indica</name>
    <dbReference type="NCBI Taxonomy" id="2855394"/>
    <lineage>
        <taxon>Bacteria</taxon>
        <taxon>Bacillati</taxon>
        <taxon>Bacillota</taxon>
        <taxon>Clostridia</taxon>
        <taxon>Eubacteriales</taxon>
        <taxon>Clostridiaceae</taxon>
        <taxon>Crassaminicella</taxon>
    </lineage>
</organism>
<dbReference type="EMBL" id="CP078093">
    <property type="protein sequence ID" value="QXM05372.1"/>
    <property type="molecule type" value="Genomic_DNA"/>
</dbReference>
<proteinExistence type="predicted"/>
<dbReference type="Pfam" id="PF09701">
    <property type="entry name" value="Cas_Cmr5"/>
    <property type="match status" value="1"/>
</dbReference>
<sequence length="143" mass="16976">MSEIKNINLEVASFAIEKVKNVCNNKKMDKNYKTLVKKMPALIQKNGLILTLVFNWSKVEKLHHKEVLKNIIHWHKQNSKIKDFEGFKEVDFDKNEKDTKVIEKYIKAVTDLDQREYRLLTKEMMSLFGWIKRFAEGMIEGEE</sequence>
<dbReference type="CDD" id="cd09749">
    <property type="entry name" value="Cmr5_III-B"/>
    <property type="match status" value="1"/>
</dbReference>
<protein>
    <submittedName>
        <fullName evidence="1">Type III-B CRISPR module-associated protein Cmr5</fullName>
    </submittedName>
</protein>
<dbReference type="NCBIfam" id="TIGR01881">
    <property type="entry name" value="cas_Cmr5"/>
    <property type="match status" value="1"/>
</dbReference>
<gene>
    <name evidence="1" type="primary">cmr5</name>
    <name evidence="1" type="ORF">KVH43_08195</name>
</gene>
<dbReference type="InterPro" id="IPR010160">
    <property type="entry name" value="CRISPR-assoc_prot_Cmr5"/>
</dbReference>
<name>A0ABX8RAA7_9CLOT</name>
<dbReference type="RefSeq" id="WP_218282071.1">
    <property type="nucleotide sequence ID" value="NZ_CP078093.1"/>
</dbReference>
<evidence type="ECO:0000313" key="1">
    <source>
        <dbReference type="EMBL" id="QXM05372.1"/>
    </source>
</evidence>
<dbReference type="Proteomes" id="UP000886818">
    <property type="component" value="Chromosome"/>
</dbReference>
<reference evidence="1" key="1">
    <citation type="submission" date="2021-07" db="EMBL/GenBank/DDBJ databases">
        <title>Complete genome sequence of Crassaminicella sp. 143-21, isolated from a deep-sea hydrothermal vent.</title>
        <authorList>
            <person name="Li X."/>
        </authorList>
    </citation>
    <scope>NUCLEOTIDE SEQUENCE</scope>
    <source>
        <strain evidence="1">143-21</strain>
    </source>
</reference>
<keyword evidence="2" id="KW-1185">Reference proteome</keyword>
<accession>A0ABX8RAA7</accession>